<name>A0A8H6RI41_9PEZI</name>
<dbReference type="SMART" id="SM00066">
    <property type="entry name" value="GAL4"/>
    <property type="match status" value="1"/>
</dbReference>
<keyword evidence="6" id="KW-1185">Reference proteome</keyword>
<dbReference type="Proteomes" id="UP000660729">
    <property type="component" value="Unassembled WGS sequence"/>
</dbReference>
<dbReference type="PANTHER" id="PTHR37534:SF46">
    <property type="entry name" value="ZN(II)2CYS6 TRANSCRIPTION FACTOR (EUROFUNG)"/>
    <property type="match status" value="1"/>
</dbReference>
<dbReference type="Gene3D" id="4.10.240.10">
    <property type="entry name" value="Zn(2)-C6 fungal-type DNA-binding domain"/>
    <property type="match status" value="1"/>
</dbReference>
<evidence type="ECO:0000313" key="6">
    <source>
        <dbReference type="Proteomes" id="UP000660729"/>
    </source>
</evidence>
<evidence type="ECO:0000256" key="2">
    <source>
        <dbReference type="ARBA" id="ARBA00023242"/>
    </source>
</evidence>
<evidence type="ECO:0000259" key="4">
    <source>
        <dbReference type="PROSITE" id="PS50048"/>
    </source>
</evidence>
<dbReference type="GO" id="GO:0008270">
    <property type="term" value="F:zinc ion binding"/>
    <property type="evidence" value="ECO:0007669"/>
    <property type="project" value="InterPro"/>
</dbReference>
<comment type="subcellular location">
    <subcellularLocation>
        <location evidence="1">Nucleus</location>
    </subcellularLocation>
</comment>
<protein>
    <recommendedName>
        <fullName evidence="4">Zn(2)-C6 fungal-type domain-containing protein</fullName>
    </recommendedName>
</protein>
<reference evidence="5" key="1">
    <citation type="submission" date="2020-04" db="EMBL/GenBank/DDBJ databases">
        <title>Draft genome resource of the tomato pathogen Pseudocercospora fuligena.</title>
        <authorList>
            <person name="Zaccaron A."/>
        </authorList>
    </citation>
    <scope>NUCLEOTIDE SEQUENCE</scope>
    <source>
        <strain evidence="5">PF001</strain>
    </source>
</reference>
<dbReference type="GO" id="GO:0000981">
    <property type="term" value="F:DNA-binding transcription factor activity, RNA polymerase II-specific"/>
    <property type="evidence" value="ECO:0007669"/>
    <property type="project" value="InterPro"/>
</dbReference>
<dbReference type="Pfam" id="PF11951">
    <property type="entry name" value="Fungal_trans_2"/>
    <property type="match status" value="1"/>
</dbReference>
<evidence type="ECO:0000313" key="5">
    <source>
        <dbReference type="EMBL" id="KAF7192240.1"/>
    </source>
</evidence>
<dbReference type="PANTHER" id="PTHR37534">
    <property type="entry name" value="TRANSCRIPTIONAL ACTIVATOR PROTEIN UGA3"/>
    <property type="match status" value="1"/>
</dbReference>
<dbReference type="InterPro" id="IPR001138">
    <property type="entry name" value="Zn2Cys6_DnaBD"/>
</dbReference>
<feature type="domain" description="Zn(2)-C6 fungal-type" evidence="4">
    <location>
        <begin position="10"/>
        <end position="44"/>
    </location>
</feature>
<evidence type="ECO:0000256" key="1">
    <source>
        <dbReference type="ARBA" id="ARBA00004123"/>
    </source>
</evidence>
<dbReference type="InterPro" id="IPR036864">
    <property type="entry name" value="Zn2-C6_fun-type_DNA-bd_sf"/>
</dbReference>
<dbReference type="CDD" id="cd00067">
    <property type="entry name" value="GAL4"/>
    <property type="match status" value="1"/>
</dbReference>
<dbReference type="AlphaFoldDB" id="A0A8H6RI41"/>
<sequence length="509" mass="56488">MPAKLKSRSGCLTCVTRKKKCDEAKNGSPPKCGHCFRLGLACVWRSREQAEGSRASTAISTTNLKAKSPPPRLTVSNGYPSFRNDFEKQLTLESSRLLQPLICPTAGPGFEELTLLGSFCTQSQLVRDAVVAFAAHGQASRSTDAYKTSLTSYQSCVKGLQRGLAYEGSSPAEKDQVLAAIFFLGLLESLKFGDPSHYLAHFEMCRRLLISRLSDDSVLQDALLIKLYRMIAEAVTYTIATNSQYSLSHNARAVGQSFKCLFPGDDYSTSSPFLGGVHKLYHIMFEVNTLLRPARTDQGPALSLTVAQSCSKLWGELDDLEGSIEALYATSSIAEEAIRLYKVKHQVAILALRIHLIKISRPSAVPLDPDIQLHLASVIEVLAQQDVREPGNPALRWPLIILACAAETDHDFQFLSMRMHDIAAVLDPVDSRKLVSTCITLGRYRREPDEYRHYQIETCEGPRHIRSQLDFLLEPRLLDESVYPHVSEHRSASPDVPVQKVSNARIEEI</sequence>
<dbReference type="GO" id="GO:0005634">
    <property type="term" value="C:nucleus"/>
    <property type="evidence" value="ECO:0007669"/>
    <property type="project" value="UniProtKB-SubCell"/>
</dbReference>
<dbReference type="OrthoDB" id="3509362at2759"/>
<keyword evidence="2" id="KW-0539">Nucleus</keyword>
<accession>A0A8H6RI41</accession>
<dbReference type="SUPFAM" id="SSF57701">
    <property type="entry name" value="Zn2/Cys6 DNA-binding domain"/>
    <property type="match status" value="1"/>
</dbReference>
<organism evidence="5 6">
    <name type="scientific">Pseudocercospora fuligena</name>
    <dbReference type="NCBI Taxonomy" id="685502"/>
    <lineage>
        <taxon>Eukaryota</taxon>
        <taxon>Fungi</taxon>
        <taxon>Dikarya</taxon>
        <taxon>Ascomycota</taxon>
        <taxon>Pezizomycotina</taxon>
        <taxon>Dothideomycetes</taxon>
        <taxon>Dothideomycetidae</taxon>
        <taxon>Mycosphaerellales</taxon>
        <taxon>Mycosphaerellaceae</taxon>
        <taxon>Pseudocercospora</taxon>
    </lineage>
</organism>
<comment type="caution">
    <text evidence="5">The sequence shown here is derived from an EMBL/GenBank/DDBJ whole genome shotgun (WGS) entry which is preliminary data.</text>
</comment>
<feature type="region of interest" description="Disordered" evidence="3">
    <location>
        <begin position="488"/>
        <end position="509"/>
    </location>
</feature>
<evidence type="ECO:0000256" key="3">
    <source>
        <dbReference type="SAM" id="MobiDB-lite"/>
    </source>
</evidence>
<dbReference type="InterPro" id="IPR021858">
    <property type="entry name" value="Fun_TF"/>
</dbReference>
<proteinExistence type="predicted"/>
<dbReference type="PROSITE" id="PS50048">
    <property type="entry name" value="ZN2_CY6_FUNGAL_2"/>
    <property type="match status" value="1"/>
</dbReference>
<gene>
    <name evidence="5" type="ORF">HII31_06272</name>
</gene>
<dbReference type="EMBL" id="JABCIY010000148">
    <property type="protein sequence ID" value="KAF7192240.1"/>
    <property type="molecule type" value="Genomic_DNA"/>
</dbReference>